<dbReference type="PANTHER" id="PTHR43155:SF2">
    <property type="entry name" value="CYCLIC DI-GMP PHOSPHODIESTERASE PA4108"/>
    <property type="match status" value="1"/>
</dbReference>
<dbReference type="InterPro" id="IPR003607">
    <property type="entry name" value="HD/PDEase_dom"/>
</dbReference>
<dbReference type="InterPro" id="IPR037522">
    <property type="entry name" value="HD_GYP_dom"/>
</dbReference>
<dbReference type="PROSITE" id="PS51832">
    <property type="entry name" value="HD_GYP"/>
    <property type="match status" value="1"/>
</dbReference>
<evidence type="ECO:0000313" key="3">
    <source>
        <dbReference type="Proteomes" id="UP000222564"/>
    </source>
</evidence>
<dbReference type="Gene3D" id="1.10.3210.10">
    <property type="entry name" value="Hypothetical protein af1432"/>
    <property type="match status" value="1"/>
</dbReference>
<protein>
    <submittedName>
        <fullName evidence="2">Phosphohydrolase</fullName>
    </submittedName>
</protein>
<dbReference type="Pfam" id="PF13487">
    <property type="entry name" value="HD_5"/>
    <property type="match status" value="1"/>
</dbReference>
<reference evidence="2 3" key="1">
    <citation type="submission" date="2013-09" db="EMBL/GenBank/DDBJ databases">
        <title>Biodegradation of hydrocarbons in the deep terrestrial subsurface : characterization of a microbial consortium composed of two Desulfotomaculum species originating from a deep geological formation.</title>
        <authorList>
            <person name="Aullo T."/>
            <person name="Berlendis S."/>
            <person name="Lascourreges J.-F."/>
            <person name="Dessort D."/>
            <person name="Saint-Laurent S."/>
            <person name="Schraauwers B."/>
            <person name="Mas J."/>
            <person name="Magot M."/>
            <person name="Ranchou-Peyruse A."/>
        </authorList>
    </citation>
    <scope>NUCLEOTIDE SEQUENCE [LARGE SCALE GENOMIC DNA]</scope>
    <source>
        <strain evidence="2 3">Bs107</strain>
    </source>
</reference>
<name>A0A2C6L1E7_9FIRM</name>
<evidence type="ECO:0000259" key="1">
    <source>
        <dbReference type="PROSITE" id="PS51832"/>
    </source>
</evidence>
<proteinExistence type="predicted"/>
<organism evidence="2 3">
    <name type="scientific">Desulforamulus profundi</name>
    <dbReference type="NCBI Taxonomy" id="1383067"/>
    <lineage>
        <taxon>Bacteria</taxon>
        <taxon>Bacillati</taxon>
        <taxon>Bacillota</taxon>
        <taxon>Clostridia</taxon>
        <taxon>Eubacteriales</taxon>
        <taxon>Peptococcaceae</taxon>
        <taxon>Desulforamulus</taxon>
    </lineage>
</organism>
<dbReference type="GO" id="GO:0016787">
    <property type="term" value="F:hydrolase activity"/>
    <property type="evidence" value="ECO:0007669"/>
    <property type="project" value="UniProtKB-KW"/>
</dbReference>
<dbReference type="SUPFAM" id="SSF109604">
    <property type="entry name" value="HD-domain/PDEase-like"/>
    <property type="match status" value="1"/>
</dbReference>
<dbReference type="EMBL" id="AWQQ01000146">
    <property type="protein sequence ID" value="PHJ36851.1"/>
    <property type="molecule type" value="Genomic_DNA"/>
</dbReference>
<dbReference type="AlphaFoldDB" id="A0A2C6L1E7"/>
<comment type="caution">
    <text evidence="2">The sequence shown here is derived from an EMBL/GenBank/DDBJ whole genome shotgun (WGS) entry which is preliminary data.</text>
</comment>
<dbReference type="SMART" id="SM00471">
    <property type="entry name" value="HDc"/>
    <property type="match status" value="1"/>
</dbReference>
<dbReference type="CDD" id="cd00077">
    <property type="entry name" value="HDc"/>
    <property type="match status" value="1"/>
</dbReference>
<dbReference type="Proteomes" id="UP000222564">
    <property type="component" value="Unassembled WGS sequence"/>
</dbReference>
<gene>
    <name evidence="2" type="ORF">P378_20060</name>
</gene>
<dbReference type="PANTHER" id="PTHR43155">
    <property type="entry name" value="CYCLIC DI-GMP PHOSPHODIESTERASE PA4108-RELATED"/>
    <property type="match status" value="1"/>
</dbReference>
<accession>A0A2C6L1E7</accession>
<evidence type="ECO:0000313" key="2">
    <source>
        <dbReference type="EMBL" id="PHJ36851.1"/>
    </source>
</evidence>
<keyword evidence="3" id="KW-1185">Reference proteome</keyword>
<sequence length="192" mass="21889">MVLTLKRDLYWAEKMMRTIPILYQHAYQTMELAIKTTITMSFNSKTVSNIGTAAFLHDLGKTTWPKELFYKAPILPHEWDIIQSHTIQGEKIILENWPDIPWDILRLVRHHHERPGGRGYPDGIYDPPFDSLVLAACDVYTAMVAKRDYRTLKAFAPEVALAEVARFAPEQVVDALARAAQICKPGVKKISV</sequence>
<feature type="domain" description="HD-GYP" evidence="1">
    <location>
        <begin position="1"/>
        <end position="192"/>
    </location>
</feature>
<keyword evidence="2" id="KW-0378">Hydrolase</keyword>